<gene>
    <name evidence="1" type="ORF">SAMN06265376_106367</name>
</gene>
<dbReference type="Proteomes" id="UP000198379">
    <property type="component" value="Unassembled WGS sequence"/>
</dbReference>
<proteinExistence type="predicted"/>
<dbReference type="EMBL" id="FZNY01000006">
    <property type="protein sequence ID" value="SNS10225.1"/>
    <property type="molecule type" value="Genomic_DNA"/>
</dbReference>
<dbReference type="OrthoDB" id="977218at2"/>
<dbReference type="SUPFAM" id="SSF53756">
    <property type="entry name" value="UDP-Glycosyltransferase/glycogen phosphorylase"/>
    <property type="match status" value="1"/>
</dbReference>
<keyword evidence="2" id="KW-1185">Reference proteome</keyword>
<dbReference type="AlphaFoldDB" id="A0A239BQ55"/>
<organism evidence="1 2">
    <name type="scientific">Dokdonia pacifica</name>
    <dbReference type="NCBI Taxonomy" id="1627892"/>
    <lineage>
        <taxon>Bacteria</taxon>
        <taxon>Pseudomonadati</taxon>
        <taxon>Bacteroidota</taxon>
        <taxon>Flavobacteriia</taxon>
        <taxon>Flavobacteriales</taxon>
        <taxon>Flavobacteriaceae</taxon>
        <taxon>Dokdonia</taxon>
    </lineage>
</organism>
<dbReference type="RefSeq" id="WP_089372962.1">
    <property type="nucleotide sequence ID" value="NZ_BMEP01000005.1"/>
</dbReference>
<evidence type="ECO:0000313" key="1">
    <source>
        <dbReference type="EMBL" id="SNS10225.1"/>
    </source>
</evidence>
<reference evidence="1 2" key="1">
    <citation type="submission" date="2017-06" db="EMBL/GenBank/DDBJ databases">
        <authorList>
            <person name="Kim H.J."/>
            <person name="Triplett B.A."/>
        </authorList>
    </citation>
    <scope>NUCLEOTIDE SEQUENCE [LARGE SCALE GENOMIC DNA]</scope>
    <source>
        <strain evidence="1 2">DSM 25597</strain>
    </source>
</reference>
<evidence type="ECO:0000313" key="2">
    <source>
        <dbReference type="Proteomes" id="UP000198379"/>
    </source>
</evidence>
<name>A0A239BQ55_9FLAO</name>
<accession>A0A239BQ55</accession>
<sequence length="416" mass="48529">MQTKTKILIAVESIDVDDSSGTKGRVALIKNMAEVGYDVTVLHYTQKEMSIEGVHCISVKENRYSRHFLLSRIQRYIYRWFKHNIGVRQERKHGFSYTWVNDARTIAKAINSYHPDDFDMLWTFGKGTSFRMHAGVLRLPKWYHKWYAYIHDPYPQQLYPRPYNYVPEGYKKKRYFFREMTQVAKKIVFPSLLLKDWMQSYFVDINGKELIIPHQIAEVSIAETTLPTYFSFSKFTILHAGNLLDLRDPKPLVIAFANFCKLHPEAKENSTLIFLGKPSIFDNYLQSEIKKNTAIYASKDYVPFEQVYKMQQEASVNVILEASSEISPFLPGKFAHCVAANKPILLIGPYYSESKRLLGEDYLYKFEFDQIDALTQAISTLYAKWKTDKSIPLNRPDLEAYLSESYLKKIVDQSIK</sequence>
<protein>
    <submittedName>
        <fullName evidence="1">Uncharacterized protein</fullName>
    </submittedName>
</protein>